<keyword evidence="2" id="KW-1185">Reference proteome</keyword>
<dbReference type="Proteomes" id="UP000186922">
    <property type="component" value="Unassembled WGS sequence"/>
</dbReference>
<accession>A0A1D1V5F6</accession>
<proteinExistence type="predicted"/>
<name>A0A1D1V5F6_RAMVA</name>
<dbReference type="AlphaFoldDB" id="A0A1D1V5F6"/>
<sequence length="186" mass="20066">MEASKYSSLICTSSSPPRSILLVRQDLQSAPFVSSAPRFCLNLCTYPLYMIAFFILCFSQYRQLAIASAGPFADARTSIFTGSNQLSSSNSTRDGPSTPGVHPASCALTTVCTGRSPCRRPLFLGKGHSALPGSRFAGAVSSHFNFPSPLFFCYHLPGSFPLLPLATAIVHILSFLRYHGDICTQC</sequence>
<dbReference type="EMBL" id="BDGG01000003">
    <property type="protein sequence ID" value="GAU96954.1"/>
    <property type="molecule type" value="Genomic_DNA"/>
</dbReference>
<organism evidence="1 2">
    <name type="scientific">Ramazzottius varieornatus</name>
    <name type="common">Water bear</name>
    <name type="synonym">Tardigrade</name>
    <dbReference type="NCBI Taxonomy" id="947166"/>
    <lineage>
        <taxon>Eukaryota</taxon>
        <taxon>Metazoa</taxon>
        <taxon>Ecdysozoa</taxon>
        <taxon>Tardigrada</taxon>
        <taxon>Eutardigrada</taxon>
        <taxon>Parachela</taxon>
        <taxon>Hypsibioidea</taxon>
        <taxon>Ramazzottiidae</taxon>
        <taxon>Ramazzottius</taxon>
    </lineage>
</organism>
<gene>
    <name evidence="1" type="primary">RvY_08318-1</name>
    <name evidence="1" type="synonym">RvY_08318.1</name>
    <name evidence="1" type="ORF">RvY_08318</name>
</gene>
<protein>
    <submittedName>
        <fullName evidence="1">Uncharacterized protein</fullName>
    </submittedName>
</protein>
<evidence type="ECO:0000313" key="2">
    <source>
        <dbReference type="Proteomes" id="UP000186922"/>
    </source>
</evidence>
<evidence type="ECO:0000313" key="1">
    <source>
        <dbReference type="EMBL" id="GAU96954.1"/>
    </source>
</evidence>
<reference evidence="1 2" key="1">
    <citation type="journal article" date="2016" name="Nat. Commun.">
        <title>Extremotolerant tardigrade genome and improved radiotolerance of human cultured cells by tardigrade-unique protein.</title>
        <authorList>
            <person name="Hashimoto T."/>
            <person name="Horikawa D.D."/>
            <person name="Saito Y."/>
            <person name="Kuwahara H."/>
            <person name="Kozuka-Hata H."/>
            <person name="Shin-I T."/>
            <person name="Minakuchi Y."/>
            <person name="Ohishi K."/>
            <person name="Motoyama A."/>
            <person name="Aizu T."/>
            <person name="Enomoto A."/>
            <person name="Kondo K."/>
            <person name="Tanaka S."/>
            <person name="Hara Y."/>
            <person name="Koshikawa S."/>
            <person name="Sagara H."/>
            <person name="Miura T."/>
            <person name="Yokobori S."/>
            <person name="Miyagawa K."/>
            <person name="Suzuki Y."/>
            <person name="Kubo T."/>
            <person name="Oyama M."/>
            <person name="Kohara Y."/>
            <person name="Fujiyama A."/>
            <person name="Arakawa K."/>
            <person name="Katayama T."/>
            <person name="Toyoda A."/>
            <person name="Kunieda T."/>
        </authorList>
    </citation>
    <scope>NUCLEOTIDE SEQUENCE [LARGE SCALE GENOMIC DNA]</scope>
    <source>
        <strain evidence="1 2">YOKOZUNA-1</strain>
    </source>
</reference>
<comment type="caution">
    <text evidence="1">The sequence shown here is derived from an EMBL/GenBank/DDBJ whole genome shotgun (WGS) entry which is preliminary data.</text>
</comment>